<gene>
    <name evidence="3" type="ORF">POL25_25470</name>
</gene>
<keyword evidence="4" id="KW-1185">Reference proteome</keyword>
<feature type="region of interest" description="Disordered" evidence="1">
    <location>
        <begin position="20"/>
        <end position="47"/>
    </location>
</feature>
<dbReference type="EMBL" id="JAQNDL010000002">
    <property type="protein sequence ID" value="MDC0720275.1"/>
    <property type="molecule type" value="Genomic_DNA"/>
</dbReference>
<reference evidence="3 4" key="1">
    <citation type="submission" date="2022-11" db="EMBL/GenBank/DDBJ databases">
        <title>Minimal conservation of predation-associated metabolite biosynthetic gene clusters underscores biosynthetic potential of Myxococcota including descriptions for ten novel species: Archangium lansinium sp. nov., Myxococcus landrumus sp. nov., Nannocystis bai.</title>
        <authorList>
            <person name="Ahearne A."/>
            <person name="Stevens C."/>
            <person name="Dowd S."/>
        </authorList>
    </citation>
    <scope>NUCLEOTIDE SEQUENCE [LARGE SCALE GENOMIC DNA]</scope>
    <source>
        <strain evidence="3 4">BB15-2</strain>
    </source>
</reference>
<feature type="compositionally biased region" description="Pro residues" evidence="1">
    <location>
        <begin position="34"/>
        <end position="47"/>
    </location>
</feature>
<dbReference type="Pfam" id="PF07591">
    <property type="entry name" value="PT-HINT"/>
    <property type="match status" value="1"/>
</dbReference>
<dbReference type="PROSITE" id="PS50817">
    <property type="entry name" value="INTEIN_N_TER"/>
    <property type="match status" value="1"/>
</dbReference>
<dbReference type="InterPro" id="IPR006141">
    <property type="entry name" value="Intein_N"/>
</dbReference>
<dbReference type="RefSeq" id="WP_272088765.1">
    <property type="nucleotide sequence ID" value="NZ_JAQNDL010000002.1"/>
</dbReference>
<feature type="domain" description="Hint" evidence="2">
    <location>
        <begin position="459"/>
        <end position="555"/>
    </location>
</feature>
<dbReference type="InterPro" id="IPR003587">
    <property type="entry name" value="Hint_dom_N"/>
</dbReference>
<protein>
    <submittedName>
        <fullName evidence="3">Polymorphic toxin-type HINT domain-containing protein</fullName>
    </submittedName>
</protein>
<proteinExistence type="predicted"/>
<evidence type="ECO:0000313" key="3">
    <source>
        <dbReference type="EMBL" id="MDC0720275.1"/>
    </source>
</evidence>
<evidence type="ECO:0000256" key="1">
    <source>
        <dbReference type="SAM" id="MobiDB-lite"/>
    </source>
</evidence>
<dbReference type="SMART" id="SM00306">
    <property type="entry name" value="HintN"/>
    <property type="match status" value="1"/>
</dbReference>
<dbReference type="Gene3D" id="2.170.16.10">
    <property type="entry name" value="Hedgehog/Intein (Hint) domain"/>
    <property type="match status" value="2"/>
</dbReference>
<feature type="compositionally biased region" description="Low complexity" evidence="1">
    <location>
        <begin position="20"/>
        <end position="33"/>
    </location>
</feature>
<dbReference type="Proteomes" id="UP001221686">
    <property type="component" value="Unassembled WGS sequence"/>
</dbReference>
<evidence type="ECO:0000313" key="4">
    <source>
        <dbReference type="Proteomes" id="UP001221686"/>
    </source>
</evidence>
<evidence type="ECO:0000259" key="2">
    <source>
        <dbReference type="SMART" id="SM00306"/>
    </source>
</evidence>
<dbReference type="InterPro" id="IPR036844">
    <property type="entry name" value="Hint_dom_sf"/>
</dbReference>
<accession>A0ABT5E4E2</accession>
<comment type="caution">
    <text evidence="3">The sequence shown here is derived from an EMBL/GenBank/DDBJ whole genome shotgun (WGS) entry which is preliminary data.</text>
</comment>
<name>A0ABT5E4E2_9BACT</name>
<dbReference type="PROSITE" id="PS51257">
    <property type="entry name" value="PROKAR_LIPOPROTEIN"/>
    <property type="match status" value="1"/>
</dbReference>
<sequence length="593" mass="62339">MRRAIVSAVLVSLAGCTPDAPDAAAPRPETRPQALPPAPAPAPAPAPVPELDEAMLVVPSLVGSFDHCALDVDVPAVQLAAPLVSLVVVARESANASVAAVDCSRPVMLELPREALTVAPPDTTGGPTRLRVRVEPPAIACGKSYALGLCMRDSSGALHASRGPVAAHTEVAADPSWYGEHRLLTPSGETADLVAPQRGMQLIGADPTTGARVRVEVRALRERRSSRVLEVRLTTGEPIVVLPNHELWRVETAAWVRASEVVAGDRLFGREGPVEAREVTERKKTYGSDITDVSAPDTFFLDRLLVRDGKPSAGESTPLAADEDPTRAAEVALVAARESYDCMLDAALTVRTWPAGAESIRLIAGRHPGPRGARVPLPCDPQQVFADVPRALWDAWHSHPATAKLPLTLALEVGGDGEQPGFRGVVGCSSDVALLACASAADGTLTPVSGAARWGLSGATCFATGTPIETPDGPVAIEALAPGARVLSHDVLSGEARVAHVLRRVSRGEQPVLQLRLADGRALRVTAEHPLWLPRVGAFRVTKELRVGERLLGSDGAEVPIESIVADGTSEVWELSVEAPDTYFAGGILAHNY</sequence>
<dbReference type="SUPFAM" id="SSF51294">
    <property type="entry name" value="Hedgehog/intein (Hint) domain"/>
    <property type="match status" value="2"/>
</dbReference>
<dbReference type="CDD" id="cd00081">
    <property type="entry name" value="Hint"/>
    <property type="match status" value="1"/>
</dbReference>
<organism evidence="3 4">
    <name type="scientific">Nannocystis bainbridge</name>
    <dbReference type="NCBI Taxonomy" id="2995303"/>
    <lineage>
        <taxon>Bacteria</taxon>
        <taxon>Pseudomonadati</taxon>
        <taxon>Myxococcota</taxon>
        <taxon>Polyangia</taxon>
        <taxon>Nannocystales</taxon>
        <taxon>Nannocystaceae</taxon>
        <taxon>Nannocystis</taxon>
    </lineage>
</organism>